<evidence type="ECO:0000313" key="5">
    <source>
        <dbReference type="EMBL" id="KAH7518941.1"/>
    </source>
</evidence>
<dbReference type="EMBL" id="JAEACU010000009">
    <property type="protein sequence ID" value="KAH7518941.1"/>
    <property type="molecule type" value="Genomic_DNA"/>
</dbReference>
<comment type="subcellular location">
    <subcellularLocation>
        <location evidence="1">Membrane</location>
    </subcellularLocation>
</comment>
<keyword evidence="2" id="KW-0723">Serine/threonine-protein kinase</keyword>
<dbReference type="GO" id="GO:0016020">
    <property type="term" value="C:membrane"/>
    <property type="evidence" value="ECO:0007669"/>
    <property type="project" value="UniProtKB-SubCell"/>
</dbReference>
<accession>A0A978UVP1</accession>
<sequence>MGFCCPCFGPRKEKKKLKSDSDEEGDSRNKCMASLELQQQQQQRPIVPAHPHHPSTSPSSSSAAPQVQPGNNAQTFTYRELAIATNNFRQDSFIGEGGFGVVHKGKLESTGQLLVDLWTFEELFYDLPASLYLAISFVKDRKRWVQMADPHLRGQFPKSMLKKVIELAFMCLREDAKSRPTMLEVIPAMDFITSRPYNHDEAKMEDTRDSADNSPKETTRMLNKDLNRERAVAEAMKWGESWREKRKQTADDTP</sequence>
<evidence type="ECO:0000256" key="1">
    <source>
        <dbReference type="ARBA" id="ARBA00004370"/>
    </source>
</evidence>
<protein>
    <submittedName>
        <fullName evidence="5">Uncharacterized protein</fullName>
    </submittedName>
</protein>
<evidence type="ECO:0000313" key="6">
    <source>
        <dbReference type="Proteomes" id="UP000813462"/>
    </source>
</evidence>
<feature type="compositionally biased region" description="Low complexity" evidence="4">
    <location>
        <begin position="54"/>
        <end position="65"/>
    </location>
</feature>
<evidence type="ECO:0000256" key="2">
    <source>
        <dbReference type="ARBA" id="ARBA00022527"/>
    </source>
</evidence>
<keyword evidence="2" id="KW-0418">Kinase</keyword>
<dbReference type="Proteomes" id="UP000813462">
    <property type="component" value="Unassembled WGS sequence"/>
</dbReference>
<dbReference type="InterPro" id="IPR011009">
    <property type="entry name" value="Kinase-like_dom_sf"/>
</dbReference>
<dbReference type="Gene3D" id="3.30.200.20">
    <property type="entry name" value="Phosphorylase Kinase, domain 1"/>
    <property type="match status" value="1"/>
</dbReference>
<feature type="region of interest" description="Disordered" evidence="4">
    <location>
        <begin position="199"/>
        <end position="226"/>
    </location>
</feature>
<keyword evidence="3" id="KW-0472">Membrane</keyword>
<dbReference type="SUPFAM" id="SSF56112">
    <property type="entry name" value="Protein kinase-like (PK-like)"/>
    <property type="match status" value="2"/>
</dbReference>
<organism evidence="5 6">
    <name type="scientific">Ziziphus jujuba var. spinosa</name>
    <dbReference type="NCBI Taxonomy" id="714518"/>
    <lineage>
        <taxon>Eukaryota</taxon>
        <taxon>Viridiplantae</taxon>
        <taxon>Streptophyta</taxon>
        <taxon>Embryophyta</taxon>
        <taxon>Tracheophyta</taxon>
        <taxon>Spermatophyta</taxon>
        <taxon>Magnoliopsida</taxon>
        <taxon>eudicotyledons</taxon>
        <taxon>Gunneridae</taxon>
        <taxon>Pentapetalae</taxon>
        <taxon>rosids</taxon>
        <taxon>fabids</taxon>
        <taxon>Rosales</taxon>
        <taxon>Rhamnaceae</taxon>
        <taxon>Paliureae</taxon>
        <taxon>Ziziphus</taxon>
    </lineage>
</organism>
<feature type="region of interest" description="Disordered" evidence="4">
    <location>
        <begin position="1"/>
        <end position="70"/>
    </location>
</feature>
<evidence type="ECO:0000256" key="3">
    <source>
        <dbReference type="ARBA" id="ARBA00023136"/>
    </source>
</evidence>
<comment type="caution">
    <text evidence="5">The sequence shown here is derived from an EMBL/GenBank/DDBJ whole genome shotgun (WGS) entry which is preliminary data.</text>
</comment>
<evidence type="ECO:0000256" key="4">
    <source>
        <dbReference type="SAM" id="MobiDB-lite"/>
    </source>
</evidence>
<dbReference type="PANTHER" id="PTHR47985:SF44">
    <property type="entry name" value="SERINE_THREONINE-PROTEIN KINASE PBS1"/>
    <property type="match status" value="1"/>
</dbReference>
<dbReference type="AlphaFoldDB" id="A0A978UVP1"/>
<reference evidence="5" key="1">
    <citation type="journal article" date="2021" name="Front. Plant Sci.">
        <title>Chromosome-Scale Genome Assembly for Chinese Sour Jujube and Insights Into Its Genome Evolution and Domestication Signature.</title>
        <authorList>
            <person name="Shen L.-Y."/>
            <person name="Luo H."/>
            <person name="Wang X.-L."/>
            <person name="Wang X.-M."/>
            <person name="Qiu X.-J."/>
            <person name="Liu H."/>
            <person name="Zhou S.-S."/>
            <person name="Jia K.-H."/>
            <person name="Nie S."/>
            <person name="Bao Y.-T."/>
            <person name="Zhang R.-G."/>
            <person name="Yun Q.-Z."/>
            <person name="Chai Y.-H."/>
            <person name="Lu J.-Y."/>
            <person name="Li Y."/>
            <person name="Zhao S.-W."/>
            <person name="Mao J.-F."/>
            <person name="Jia S.-G."/>
            <person name="Mao Y.-M."/>
        </authorList>
    </citation>
    <scope>NUCLEOTIDE SEQUENCE</scope>
    <source>
        <strain evidence="5">AT0</strain>
        <tissue evidence="5">Leaf</tissue>
    </source>
</reference>
<keyword evidence="2" id="KW-0808">Transferase</keyword>
<dbReference type="GO" id="GO:0004674">
    <property type="term" value="F:protein serine/threonine kinase activity"/>
    <property type="evidence" value="ECO:0007669"/>
    <property type="project" value="UniProtKB-KW"/>
</dbReference>
<gene>
    <name evidence="5" type="ORF">FEM48_Zijuj09G0224500</name>
</gene>
<dbReference type="PANTHER" id="PTHR47985">
    <property type="entry name" value="OS07G0668900 PROTEIN"/>
    <property type="match status" value="1"/>
</dbReference>
<name>A0A978UVP1_ZIZJJ</name>
<proteinExistence type="predicted"/>